<proteinExistence type="inferred from homology"/>
<dbReference type="InterPro" id="IPR013210">
    <property type="entry name" value="LRR_N_plant-typ"/>
</dbReference>
<dbReference type="PRINTS" id="PR00019">
    <property type="entry name" value="LEURICHRPT"/>
</dbReference>
<keyword evidence="4" id="KW-1003">Cell membrane</keyword>
<keyword evidence="6" id="KW-0433">Leucine-rich repeat</keyword>
<protein>
    <recommendedName>
        <fullName evidence="16">Leucine-rich repeat-containing N-terminal plant-type domain-containing protein</fullName>
    </recommendedName>
</protein>
<evidence type="ECO:0000256" key="13">
    <source>
        <dbReference type="ARBA" id="ARBA00023180"/>
    </source>
</evidence>
<evidence type="ECO:0000256" key="10">
    <source>
        <dbReference type="ARBA" id="ARBA00022989"/>
    </source>
</evidence>
<keyword evidence="9" id="KW-0677">Repeat</keyword>
<dbReference type="PANTHER" id="PTHR48061">
    <property type="entry name" value="LEUCINE-RICH REPEAT RECEPTOR PROTEIN KINASE EMS1-LIKE-RELATED"/>
    <property type="match status" value="1"/>
</dbReference>
<evidence type="ECO:0000256" key="15">
    <source>
        <dbReference type="SAM" id="SignalP"/>
    </source>
</evidence>
<organism evidence="17">
    <name type="scientific">Fagus sylvatica</name>
    <name type="common">Beechnut</name>
    <dbReference type="NCBI Taxonomy" id="28930"/>
    <lineage>
        <taxon>Eukaryota</taxon>
        <taxon>Viridiplantae</taxon>
        <taxon>Streptophyta</taxon>
        <taxon>Embryophyta</taxon>
        <taxon>Tracheophyta</taxon>
        <taxon>Spermatophyta</taxon>
        <taxon>Magnoliopsida</taxon>
        <taxon>eudicotyledons</taxon>
        <taxon>Gunneridae</taxon>
        <taxon>Pentapetalae</taxon>
        <taxon>rosids</taxon>
        <taxon>fabids</taxon>
        <taxon>Fagales</taxon>
        <taxon>Fagaceae</taxon>
        <taxon>Fagus</taxon>
    </lineage>
</organism>
<feature type="domain" description="Leucine-rich repeat-containing N-terminal plant-type" evidence="16">
    <location>
        <begin position="32"/>
        <end position="83"/>
    </location>
</feature>
<dbReference type="Pfam" id="PF00560">
    <property type="entry name" value="LRR_1"/>
    <property type="match status" value="5"/>
</dbReference>
<evidence type="ECO:0000256" key="4">
    <source>
        <dbReference type="ARBA" id="ARBA00022475"/>
    </source>
</evidence>
<evidence type="ECO:0000256" key="3">
    <source>
        <dbReference type="ARBA" id="ARBA00009592"/>
    </source>
</evidence>
<comment type="similarity">
    <text evidence="3">Belongs to the RLP family.</text>
</comment>
<name>A0A2N9G7R6_FAGSY</name>
<comment type="similarity">
    <text evidence="14">Belongs to the polygalacturonase-inhibiting protein family.</text>
</comment>
<feature type="chain" id="PRO_5014705615" description="Leucine-rich repeat-containing N-terminal plant-type domain-containing protein" evidence="15">
    <location>
        <begin position="28"/>
        <end position="551"/>
    </location>
</feature>
<dbReference type="Gene3D" id="3.80.10.10">
    <property type="entry name" value="Ribonuclease Inhibitor"/>
    <property type="match status" value="2"/>
</dbReference>
<dbReference type="FunFam" id="3.80.10.10:FF:000400">
    <property type="entry name" value="Nuclear pore complex protein NUP107"/>
    <property type="match status" value="1"/>
</dbReference>
<keyword evidence="8 15" id="KW-0732">Signal</keyword>
<dbReference type="FunFam" id="3.80.10.10:FF:000383">
    <property type="entry name" value="Leucine-rich repeat receptor protein kinase EMS1"/>
    <property type="match status" value="1"/>
</dbReference>
<evidence type="ECO:0000256" key="7">
    <source>
        <dbReference type="ARBA" id="ARBA00022692"/>
    </source>
</evidence>
<dbReference type="InterPro" id="IPR046956">
    <property type="entry name" value="RLP23-like"/>
</dbReference>
<keyword evidence="5" id="KW-0134">Cell wall</keyword>
<gene>
    <name evidence="17" type="ORF">FSB_LOCUS23435</name>
</gene>
<dbReference type="PANTHER" id="PTHR48061:SF12">
    <property type="entry name" value="DISEASE RESISTANCE LIKE PROTEIN"/>
    <property type="match status" value="1"/>
</dbReference>
<evidence type="ECO:0000256" key="5">
    <source>
        <dbReference type="ARBA" id="ARBA00022512"/>
    </source>
</evidence>
<evidence type="ECO:0000256" key="8">
    <source>
        <dbReference type="ARBA" id="ARBA00022729"/>
    </source>
</evidence>
<comment type="subcellular location">
    <subcellularLocation>
        <location evidence="2">Cell membrane</location>
        <topology evidence="2">Single-pass type I membrane protein</topology>
    </subcellularLocation>
    <subcellularLocation>
        <location evidence="1">Secreted</location>
        <location evidence="1">Cell wall</location>
    </subcellularLocation>
</comment>
<keyword evidence="12" id="KW-0675">Receptor</keyword>
<dbReference type="EMBL" id="OIVN01001580">
    <property type="protein sequence ID" value="SPC95553.1"/>
    <property type="molecule type" value="Genomic_DNA"/>
</dbReference>
<dbReference type="InterPro" id="IPR003591">
    <property type="entry name" value="Leu-rich_rpt_typical-subtyp"/>
</dbReference>
<evidence type="ECO:0000256" key="1">
    <source>
        <dbReference type="ARBA" id="ARBA00004191"/>
    </source>
</evidence>
<keyword evidence="7" id="KW-0812">Transmembrane</keyword>
<dbReference type="AlphaFoldDB" id="A0A2N9G7R6"/>
<evidence type="ECO:0000256" key="12">
    <source>
        <dbReference type="ARBA" id="ARBA00023170"/>
    </source>
</evidence>
<keyword evidence="5" id="KW-0964">Secreted</keyword>
<keyword evidence="10" id="KW-1133">Transmembrane helix</keyword>
<evidence type="ECO:0000256" key="2">
    <source>
        <dbReference type="ARBA" id="ARBA00004251"/>
    </source>
</evidence>
<evidence type="ECO:0000256" key="6">
    <source>
        <dbReference type="ARBA" id="ARBA00022614"/>
    </source>
</evidence>
<dbReference type="InterPro" id="IPR001611">
    <property type="entry name" value="Leu-rich_rpt"/>
</dbReference>
<evidence type="ECO:0000259" key="16">
    <source>
        <dbReference type="Pfam" id="PF08263"/>
    </source>
</evidence>
<evidence type="ECO:0000256" key="11">
    <source>
        <dbReference type="ARBA" id="ARBA00023136"/>
    </source>
</evidence>
<dbReference type="SMART" id="SM00369">
    <property type="entry name" value="LRR_TYP"/>
    <property type="match status" value="4"/>
</dbReference>
<reference evidence="17" key="1">
    <citation type="submission" date="2018-02" db="EMBL/GenBank/DDBJ databases">
        <authorList>
            <person name="Cohen D.B."/>
            <person name="Kent A.D."/>
        </authorList>
    </citation>
    <scope>NUCLEOTIDE SEQUENCE</scope>
</reference>
<evidence type="ECO:0000313" key="17">
    <source>
        <dbReference type="EMBL" id="SPC95553.1"/>
    </source>
</evidence>
<dbReference type="GO" id="GO:0005886">
    <property type="term" value="C:plasma membrane"/>
    <property type="evidence" value="ECO:0007669"/>
    <property type="project" value="UniProtKB-SubCell"/>
</dbReference>
<evidence type="ECO:0000256" key="14">
    <source>
        <dbReference type="ARBA" id="ARBA00038043"/>
    </source>
</evidence>
<dbReference type="SUPFAM" id="SSF52047">
    <property type="entry name" value="RNI-like"/>
    <property type="match status" value="1"/>
</dbReference>
<dbReference type="Pfam" id="PF08263">
    <property type="entry name" value="LRRNT_2"/>
    <property type="match status" value="1"/>
</dbReference>
<keyword evidence="11" id="KW-0472">Membrane</keyword>
<dbReference type="InterPro" id="IPR032675">
    <property type="entry name" value="LRR_dom_sf"/>
</dbReference>
<accession>A0A2N9G7R6</accession>
<evidence type="ECO:0000256" key="9">
    <source>
        <dbReference type="ARBA" id="ARBA00022737"/>
    </source>
</evidence>
<keyword evidence="13" id="KW-0325">Glycoprotein</keyword>
<feature type="signal peptide" evidence="15">
    <location>
        <begin position="1"/>
        <end position="27"/>
    </location>
</feature>
<sequence length="551" mass="62842">MGSSFLCFMLMPVFFLFFLSHLILTHSSPLCHDDERLALLQFKESFIIKGSDSSDPLACPKLSPWTLEGQNSDCCSWDGVICDEDTGHVIELDLSSSCLFGSINSNNSLFRLVHLQRLNLAYNNFNYSQIPSQVGNFSRLTYLNLTSSMLSGRIPFTLMNLTKLTFLGLASNKLQGLIPSSIFQLNNLEHVPIMPLYQTSYGLDLASCKLSEFPHFLRNQDGLQWLSLAYNNITGHAPEWLWNISRESLRVMDLSFNFLTGFDHVPIPLPWTNLAILDLSSNRLEGSLPIPPFTTLRYHTPNNKWSGKIPQLICNMTSLQMLDLSNNNLSGSLPQCLNNFGDSLLVLNLQRNKFEGSIPQTWAKGSKLRMINFSENKFQNQLPRSLAKCMMLEAMDLGVNQFNDSFPSWLGNLPNLMVLCIRSNKFSGPITTSNADYKFPKLRVLDLSNNSFSGKLPTELFQNWKDREFEKEKPLTYIHVKTNFSIPKGSWNYHLSYDYNYSMEITNKGMNLVYQKVLERFRAIDMSSNRFEGEIPVSIEDLRVLHLLNFS</sequence>